<dbReference type="GO" id="GO:0003677">
    <property type="term" value="F:DNA binding"/>
    <property type="evidence" value="ECO:0007669"/>
    <property type="project" value="InterPro"/>
</dbReference>
<dbReference type="Gene3D" id="1.10.1740.10">
    <property type="match status" value="1"/>
</dbReference>
<organism evidence="7 8">
    <name type="scientific">Segatella copri</name>
    <dbReference type="NCBI Taxonomy" id="165179"/>
    <lineage>
        <taxon>Bacteria</taxon>
        <taxon>Pseudomonadati</taxon>
        <taxon>Bacteroidota</taxon>
        <taxon>Bacteroidia</taxon>
        <taxon>Bacteroidales</taxon>
        <taxon>Prevotellaceae</taxon>
        <taxon>Segatella</taxon>
    </lineage>
</organism>
<dbReference type="AlphaFoldDB" id="A0A6I2TZU1"/>
<dbReference type="InterPro" id="IPR013325">
    <property type="entry name" value="RNA_pol_sigma_r2"/>
</dbReference>
<sequence length="168" mass="20321">MAEKEYITSAQFEHVFKEMHSQLFYLAYDIVGDRQVAQDMVSEVFVSLWKTHRDITFEKLRGYLYVSVRNRSLDWYRQKATVKLIPIEDIKLLVTADESWQYREERIEQIERVLQTMPERTRLIFDLCYRQRKTYKEAAEIVGISAEGIKKQLQRALKEFRFRLKKNE</sequence>
<dbReference type="InterPro" id="IPR036388">
    <property type="entry name" value="WH-like_DNA-bd_sf"/>
</dbReference>
<dbReference type="EMBL" id="VUNF01000005">
    <property type="protein sequence ID" value="MST77009.1"/>
    <property type="molecule type" value="Genomic_DNA"/>
</dbReference>
<keyword evidence="2" id="KW-0805">Transcription regulation</keyword>
<evidence type="ECO:0000256" key="2">
    <source>
        <dbReference type="ARBA" id="ARBA00023015"/>
    </source>
</evidence>
<evidence type="ECO:0000259" key="5">
    <source>
        <dbReference type="Pfam" id="PF04542"/>
    </source>
</evidence>
<dbReference type="SUPFAM" id="SSF88946">
    <property type="entry name" value="Sigma2 domain of RNA polymerase sigma factors"/>
    <property type="match status" value="1"/>
</dbReference>
<dbReference type="PANTHER" id="PTHR43133">
    <property type="entry name" value="RNA POLYMERASE ECF-TYPE SIGMA FACTO"/>
    <property type="match status" value="1"/>
</dbReference>
<feature type="domain" description="RNA polymerase sigma-70 region 2" evidence="5">
    <location>
        <begin position="16"/>
        <end position="80"/>
    </location>
</feature>
<comment type="caution">
    <text evidence="7">The sequence shown here is derived from an EMBL/GenBank/DDBJ whole genome shotgun (WGS) entry which is preliminary data.</text>
</comment>
<evidence type="ECO:0000256" key="4">
    <source>
        <dbReference type="ARBA" id="ARBA00023163"/>
    </source>
</evidence>
<protein>
    <submittedName>
        <fullName evidence="7">Sigma-70 family RNA polymerase sigma factor</fullName>
    </submittedName>
</protein>
<dbReference type="CDD" id="cd06171">
    <property type="entry name" value="Sigma70_r4"/>
    <property type="match status" value="1"/>
</dbReference>
<evidence type="ECO:0000313" key="7">
    <source>
        <dbReference type="EMBL" id="MST77009.1"/>
    </source>
</evidence>
<comment type="similarity">
    <text evidence="1">Belongs to the sigma-70 factor family. ECF subfamily.</text>
</comment>
<dbReference type="InterPro" id="IPR007627">
    <property type="entry name" value="RNA_pol_sigma70_r2"/>
</dbReference>
<dbReference type="Proteomes" id="UP000450161">
    <property type="component" value="Unassembled WGS sequence"/>
</dbReference>
<evidence type="ECO:0000256" key="1">
    <source>
        <dbReference type="ARBA" id="ARBA00010641"/>
    </source>
</evidence>
<dbReference type="InterPro" id="IPR039425">
    <property type="entry name" value="RNA_pol_sigma-70-like"/>
</dbReference>
<dbReference type="InterPro" id="IPR013249">
    <property type="entry name" value="RNA_pol_sigma70_r4_t2"/>
</dbReference>
<proteinExistence type="inferred from homology"/>
<gene>
    <name evidence="7" type="ORF">FYJ72_04770</name>
</gene>
<name>A0A6I2TZU1_9BACT</name>
<keyword evidence="4" id="KW-0804">Transcription</keyword>
<evidence type="ECO:0000256" key="3">
    <source>
        <dbReference type="ARBA" id="ARBA00023082"/>
    </source>
</evidence>
<dbReference type="Gene3D" id="1.10.10.10">
    <property type="entry name" value="Winged helix-like DNA-binding domain superfamily/Winged helix DNA-binding domain"/>
    <property type="match status" value="1"/>
</dbReference>
<dbReference type="InterPro" id="IPR014284">
    <property type="entry name" value="RNA_pol_sigma-70_dom"/>
</dbReference>
<dbReference type="SUPFAM" id="SSF88659">
    <property type="entry name" value="Sigma3 and sigma4 domains of RNA polymerase sigma factors"/>
    <property type="match status" value="1"/>
</dbReference>
<evidence type="ECO:0000259" key="6">
    <source>
        <dbReference type="Pfam" id="PF08281"/>
    </source>
</evidence>
<dbReference type="Pfam" id="PF08281">
    <property type="entry name" value="Sigma70_r4_2"/>
    <property type="match status" value="1"/>
</dbReference>
<dbReference type="Pfam" id="PF04542">
    <property type="entry name" value="Sigma70_r2"/>
    <property type="match status" value="1"/>
</dbReference>
<dbReference type="GO" id="GO:0006352">
    <property type="term" value="P:DNA-templated transcription initiation"/>
    <property type="evidence" value="ECO:0007669"/>
    <property type="project" value="InterPro"/>
</dbReference>
<reference evidence="7 8" key="1">
    <citation type="submission" date="2019-08" db="EMBL/GenBank/DDBJ databases">
        <title>In-depth cultivation of the pig gut microbiome towards novel bacterial diversity and tailored functional studies.</title>
        <authorList>
            <person name="Wylensek D."/>
            <person name="Hitch T.C.A."/>
            <person name="Clavel T."/>
        </authorList>
    </citation>
    <scope>NUCLEOTIDE SEQUENCE [LARGE SCALE GENOMIC DNA]</scope>
    <source>
        <strain evidence="7 8">LKV-178-WT-2C</strain>
    </source>
</reference>
<evidence type="ECO:0000313" key="8">
    <source>
        <dbReference type="Proteomes" id="UP000450161"/>
    </source>
</evidence>
<dbReference type="InterPro" id="IPR013324">
    <property type="entry name" value="RNA_pol_sigma_r3/r4-like"/>
</dbReference>
<dbReference type="PANTHER" id="PTHR43133:SF46">
    <property type="entry name" value="RNA POLYMERASE SIGMA-70 FACTOR ECF SUBFAMILY"/>
    <property type="match status" value="1"/>
</dbReference>
<dbReference type="GO" id="GO:0016987">
    <property type="term" value="F:sigma factor activity"/>
    <property type="evidence" value="ECO:0007669"/>
    <property type="project" value="UniProtKB-KW"/>
</dbReference>
<dbReference type="RefSeq" id="WP_154480580.1">
    <property type="nucleotide sequence ID" value="NZ_VUNF01000005.1"/>
</dbReference>
<accession>A0A6I2TZU1</accession>
<dbReference type="NCBIfam" id="TIGR02937">
    <property type="entry name" value="sigma70-ECF"/>
    <property type="match status" value="1"/>
</dbReference>
<keyword evidence="3" id="KW-0731">Sigma factor</keyword>
<feature type="domain" description="RNA polymerase sigma factor 70 region 4 type 2" evidence="6">
    <location>
        <begin position="108"/>
        <end position="159"/>
    </location>
</feature>